<protein>
    <recommendedName>
        <fullName evidence="11">Homeobox domain-containing protein</fullName>
    </recommendedName>
</protein>
<keyword evidence="5 8" id="KW-0238">DNA-binding</keyword>
<feature type="region of interest" description="Disordered" evidence="10">
    <location>
        <begin position="525"/>
        <end position="593"/>
    </location>
</feature>
<feature type="compositionally biased region" description="Polar residues" evidence="10">
    <location>
        <begin position="147"/>
        <end position="165"/>
    </location>
</feature>
<dbReference type="HOGENOM" id="CLU_397497_0_0_1"/>
<feature type="compositionally biased region" description="Low complexity" evidence="10">
    <location>
        <begin position="213"/>
        <end position="225"/>
    </location>
</feature>
<dbReference type="Proteomes" id="UP000008064">
    <property type="component" value="Unassembled WGS sequence"/>
</dbReference>
<dbReference type="PANTHER" id="PTHR45793:SF5">
    <property type="entry name" value="HOMEOTIC PROTEIN OCELLILESS"/>
    <property type="match status" value="1"/>
</dbReference>
<dbReference type="SMART" id="SM00389">
    <property type="entry name" value="HOX"/>
    <property type="match status" value="1"/>
</dbReference>
<feature type="region of interest" description="Disordered" evidence="10">
    <location>
        <begin position="137"/>
        <end position="233"/>
    </location>
</feature>
<dbReference type="RefSeq" id="XP_007317549.1">
    <property type="nucleotide sequence ID" value="XM_007317487.1"/>
</dbReference>
<dbReference type="SUPFAM" id="SSF46689">
    <property type="entry name" value="Homeodomain-like"/>
    <property type="match status" value="1"/>
</dbReference>
<dbReference type="GO" id="GO:0000981">
    <property type="term" value="F:DNA-binding transcription factor activity, RNA polymerase II-specific"/>
    <property type="evidence" value="ECO:0007669"/>
    <property type="project" value="InterPro"/>
</dbReference>
<dbReference type="AlphaFoldDB" id="F8NSV4"/>
<evidence type="ECO:0000256" key="4">
    <source>
        <dbReference type="ARBA" id="ARBA00022473"/>
    </source>
</evidence>
<evidence type="ECO:0000256" key="8">
    <source>
        <dbReference type="PROSITE-ProRule" id="PRU00108"/>
    </source>
</evidence>
<feature type="DNA-binding region" description="Homeobox" evidence="8">
    <location>
        <begin position="82"/>
        <end position="141"/>
    </location>
</feature>
<evidence type="ECO:0000259" key="11">
    <source>
        <dbReference type="PROSITE" id="PS50071"/>
    </source>
</evidence>
<dbReference type="GeneID" id="18814812"/>
<dbReference type="EMBL" id="GL945433">
    <property type="protein sequence ID" value="EGO25427.1"/>
    <property type="molecule type" value="Genomic_DNA"/>
</dbReference>
<evidence type="ECO:0000256" key="10">
    <source>
        <dbReference type="SAM" id="MobiDB-lite"/>
    </source>
</evidence>
<dbReference type="Pfam" id="PF00046">
    <property type="entry name" value="Homeodomain"/>
    <property type="match status" value="1"/>
</dbReference>
<feature type="region of interest" description="Disordered" evidence="10">
    <location>
        <begin position="675"/>
        <end position="695"/>
    </location>
</feature>
<gene>
    <name evidence="12" type="ORF">SERLADRAFT_437177</name>
</gene>
<organism>
    <name type="scientific">Serpula lacrymans var. lacrymans (strain S7.9)</name>
    <name type="common">Dry rot fungus</name>
    <dbReference type="NCBI Taxonomy" id="578457"/>
    <lineage>
        <taxon>Eukaryota</taxon>
        <taxon>Fungi</taxon>
        <taxon>Dikarya</taxon>
        <taxon>Basidiomycota</taxon>
        <taxon>Agaricomycotina</taxon>
        <taxon>Agaricomycetes</taxon>
        <taxon>Agaricomycetidae</taxon>
        <taxon>Boletales</taxon>
        <taxon>Coniophorineae</taxon>
        <taxon>Serpulaceae</taxon>
        <taxon>Serpula</taxon>
    </lineage>
</organism>
<dbReference type="InterPro" id="IPR001356">
    <property type="entry name" value="HD"/>
</dbReference>
<evidence type="ECO:0000256" key="6">
    <source>
        <dbReference type="ARBA" id="ARBA00023155"/>
    </source>
</evidence>
<feature type="compositionally biased region" description="Gly residues" evidence="10">
    <location>
        <begin position="570"/>
        <end position="585"/>
    </location>
</feature>
<dbReference type="KEGG" id="sla:SERLADRAFT_437177"/>
<dbReference type="InterPro" id="IPR009057">
    <property type="entry name" value="Homeodomain-like_sf"/>
</dbReference>
<proteinExistence type="predicted"/>
<feature type="compositionally biased region" description="Basic and acidic residues" evidence="10">
    <location>
        <begin position="549"/>
        <end position="558"/>
    </location>
</feature>
<dbReference type="InterPro" id="IPR017970">
    <property type="entry name" value="Homeobox_CS"/>
</dbReference>
<evidence type="ECO:0000256" key="9">
    <source>
        <dbReference type="RuleBase" id="RU000682"/>
    </source>
</evidence>
<dbReference type="PROSITE" id="PS50071">
    <property type="entry name" value="HOMEOBOX_2"/>
    <property type="match status" value="1"/>
</dbReference>
<feature type="compositionally biased region" description="Pro residues" evidence="10">
    <location>
        <begin position="200"/>
        <end position="212"/>
    </location>
</feature>
<name>F8NSV4_SERL9</name>
<evidence type="ECO:0000256" key="7">
    <source>
        <dbReference type="ARBA" id="ARBA00023242"/>
    </source>
</evidence>
<keyword evidence="7 8" id="KW-0539">Nucleus</keyword>
<dbReference type="GO" id="GO:0000978">
    <property type="term" value="F:RNA polymerase II cis-regulatory region sequence-specific DNA binding"/>
    <property type="evidence" value="ECO:0007669"/>
    <property type="project" value="TreeGrafter"/>
</dbReference>
<dbReference type="PANTHER" id="PTHR45793">
    <property type="entry name" value="HOMEOBOX PROTEIN"/>
    <property type="match status" value="1"/>
</dbReference>
<sequence length="793" mass="85001">MDFRRSSQHAPSSHTQILHPNSALYRVPYLPSHPSQLPLPPSPYSQNNRFPSSSLLSNIYPSSMDSSSAADIRTFFTYIPNEVKHRKRTTRPQLKVLEDVFRKDTKPNAALRKALATQLDMTPRGVQVWFQNRRAKEKQQLKRVQAHASTSPAATHFSQNSSSPRDISPIHESSSSSTATEVPSPAVDDHYDPQPTQTPEFPPSVPSSPAPDAPAQLAPDSAPPSWHSSPTATDLISHPVRQTIPEESQDEQLLSIRRGSLPVITRSQSFANGSHIPPSIDSMGRRKSMDTSLYRLMHHPFARVAKEKNEALYTHSPLSSPSQSLQPMAREATVGPIRNGGTHIAVPFTPNRPGLAHRASMPHVFVPPRPPRASDASMYASHVSARRFSDNRQFVPQRTVSSPIPGPSSITRLLFGNPSSPSATSPCPGELDGGGGGGEMYSSDISRLQQWSFPADDRDEDDVTSTSHGGLSRFSSIASVAGSESSNTSAFYSDVGSVDPGCYDPNVRRGSCNYIELGMSSLNMSNRSSQGSLNESHLSAGSSLAYSRSQDHANDPRRLSATGYSSPTSGPGGSPRGQQGQGQGQGHEPEGASSLYYSSVSQNRTSSSSFLDFDIDDEANDTLVYFQVPPDPMVGTTYMGASDASVSDINPTTHGHMQEANIPQIYVQGSVIDRMGVFPSSQPPPPSSSSSSSSSSASASAAAIVESIAPVQMEGSGKYRYEGGMSEFGHGQTYGGGGTTTTGDVVQYPLTGSFTPHPQDHSEMMRMTQGVDYGPSVSVSAGVSGIEGFRDYA</sequence>
<evidence type="ECO:0000256" key="3">
    <source>
        <dbReference type="ARBA" id="ARBA00004586"/>
    </source>
</evidence>
<feature type="region of interest" description="Disordered" evidence="10">
    <location>
        <begin position="390"/>
        <end position="442"/>
    </location>
</feature>
<evidence type="ECO:0000313" key="12">
    <source>
        <dbReference type="EMBL" id="EGO25427.1"/>
    </source>
</evidence>
<dbReference type="GO" id="GO:0005789">
    <property type="term" value="C:endoplasmic reticulum membrane"/>
    <property type="evidence" value="ECO:0007669"/>
    <property type="project" value="UniProtKB-SubCell"/>
</dbReference>
<feature type="compositionally biased region" description="Polar residues" evidence="10">
    <location>
        <begin position="391"/>
        <end position="402"/>
    </location>
</feature>
<keyword evidence="4" id="KW-0217">Developmental protein</keyword>
<accession>F8NSV4</accession>
<evidence type="ECO:0000256" key="2">
    <source>
        <dbReference type="ARBA" id="ARBA00004127"/>
    </source>
</evidence>
<comment type="subcellular location">
    <subcellularLocation>
        <location evidence="2">Endomembrane system</location>
        <topology evidence="2">Multi-pass membrane protein</topology>
    </subcellularLocation>
    <subcellularLocation>
        <location evidence="3">Endoplasmic reticulum membrane</location>
    </subcellularLocation>
    <subcellularLocation>
        <location evidence="1 8 9">Nucleus</location>
    </subcellularLocation>
</comment>
<keyword evidence="6 8" id="KW-0371">Homeobox</keyword>
<evidence type="ECO:0000256" key="1">
    <source>
        <dbReference type="ARBA" id="ARBA00004123"/>
    </source>
</evidence>
<dbReference type="GO" id="GO:0005634">
    <property type="term" value="C:nucleus"/>
    <property type="evidence" value="ECO:0007669"/>
    <property type="project" value="UniProtKB-SubCell"/>
</dbReference>
<evidence type="ECO:0000256" key="5">
    <source>
        <dbReference type="ARBA" id="ARBA00023125"/>
    </source>
</evidence>
<feature type="domain" description="Homeobox" evidence="11">
    <location>
        <begin position="80"/>
        <end position="140"/>
    </location>
</feature>
<dbReference type="FunFam" id="1.10.10.60:FF:000020">
    <property type="entry name" value="Ceramide synthase 5"/>
    <property type="match status" value="1"/>
</dbReference>
<reference evidence="12" key="1">
    <citation type="submission" date="2011-04" db="EMBL/GenBank/DDBJ databases">
        <title>Evolution of plant cell wall degrading machinery underlies the functional diversity of forest fungi.</title>
        <authorList>
            <consortium name="US DOE Joint Genome Institute (JGI-PGF)"/>
            <person name="Eastwood D.C."/>
            <person name="Floudas D."/>
            <person name="Binder M."/>
            <person name="Majcherczyk A."/>
            <person name="Schneider P."/>
            <person name="Aerts A."/>
            <person name="Asiegbu F.O."/>
            <person name="Baker S.E."/>
            <person name="Barry K."/>
            <person name="Bendiksby M."/>
            <person name="Blumentritt M."/>
            <person name="Coutinho P.M."/>
            <person name="Cullen D."/>
            <person name="Cullen D."/>
            <person name="Gathman A."/>
            <person name="Goodell B."/>
            <person name="Henrissat B."/>
            <person name="Ihrmark K."/>
            <person name="Kauserud H."/>
            <person name="Kohler A."/>
            <person name="LaButti K."/>
            <person name="Lapidus A."/>
            <person name="Lavin J.L."/>
            <person name="Lee Y.-H."/>
            <person name="Lindquist E."/>
            <person name="Lilly W."/>
            <person name="Lucas S."/>
            <person name="Morin E."/>
            <person name="Murat C."/>
            <person name="Oguiza J.A."/>
            <person name="Park J."/>
            <person name="Pisabarro A.G."/>
            <person name="Riley R."/>
            <person name="Rosling A."/>
            <person name="Salamov A."/>
            <person name="Schmidt O."/>
            <person name="Schmutz J."/>
            <person name="Skrede I."/>
            <person name="Stenlid J."/>
            <person name="Wiebenga A."/>
            <person name="Xie X."/>
            <person name="Kues U."/>
            <person name="Hibbett D.S."/>
            <person name="Hoffmeister D."/>
            <person name="Hogberg N."/>
            <person name="Martin F."/>
            <person name="Grigoriev I.V."/>
            <person name="Watkinson S.C."/>
        </authorList>
    </citation>
    <scope>NUCLEOTIDE SEQUENCE</scope>
    <source>
        <strain evidence="12">S7.9</strain>
    </source>
</reference>
<feature type="compositionally biased region" description="Polar residues" evidence="10">
    <location>
        <begin position="525"/>
        <end position="548"/>
    </location>
</feature>
<feature type="compositionally biased region" description="Low complexity" evidence="10">
    <location>
        <begin position="172"/>
        <end position="186"/>
    </location>
</feature>
<dbReference type="Gene3D" id="1.10.10.60">
    <property type="entry name" value="Homeodomain-like"/>
    <property type="match status" value="1"/>
</dbReference>
<dbReference type="CDD" id="cd00086">
    <property type="entry name" value="homeodomain"/>
    <property type="match status" value="1"/>
</dbReference>
<dbReference type="PROSITE" id="PS00027">
    <property type="entry name" value="HOMEOBOX_1"/>
    <property type="match status" value="1"/>
</dbReference>
<dbReference type="OrthoDB" id="6159439at2759"/>